<dbReference type="EMBL" id="CAJNDS010002526">
    <property type="protein sequence ID" value="CAE7512717.1"/>
    <property type="molecule type" value="Genomic_DNA"/>
</dbReference>
<keyword evidence="3" id="KW-1185">Reference proteome</keyword>
<dbReference type="OrthoDB" id="444083at2759"/>
<dbReference type="AlphaFoldDB" id="A0A812T7K8"/>
<evidence type="ECO:0000256" key="1">
    <source>
        <dbReference type="SAM" id="MobiDB-lite"/>
    </source>
</evidence>
<reference evidence="2" key="1">
    <citation type="submission" date="2021-02" db="EMBL/GenBank/DDBJ databases">
        <authorList>
            <person name="Dougan E. K."/>
            <person name="Rhodes N."/>
            <person name="Thang M."/>
            <person name="Chan C."/>
        </authorList>
    </citation>
    <scope>NUCLEOTIDE SEQUENCE</scope>
</reference>
<sequence length="177" mass="20145">MCAQRLRALYQELRELFHDEDLELSFSDEPQDGFSERRHVENINKATYDPDADDYEMVVEPGEPKDDDAEKKVIQRQIASLTTRISKGGAPATLDHYQKVKEDLILQLTMRGIYRHKTMDIPEDLQSTLSTISTCDTYPDDYVCIPAEMEQAKFSMPSSGIMGPKARRLSGKEAPVE</sequence>
<accession>A0A812T7K8</accession>
<protein>
    <submittedName>
        <fullName evidence="2">Uncharacterized protein</fullName>
    </submittedName>
</protein>
<comment type="caution">
    <text evidence="2">The sequence shown here is derived from an EMBL/GenBank/DDBJ whole genome shotgun (WGS) entry which is preliminary data.</text>
</comment>
<proteinExistence type="predicted"/>
<dbReference type="Proteomes" id="UP000604046">
    <property type="component" value="Unassembled WGS sequence"/>
</dbReference>
<organism evidence="2 3">
    <name type="scientific">Symbiodinium natans</name>
    <dbReference type="NCBI Taxonomy" id="878477"/>
    <lineage>
        <taxon>Eukaryota</taxon>
        <taxon>Sar</taxon>
        <taxon>Alveolata</taxon>
        <taxon>Dinophyceae</taxon>
        <taxon>Suessiales</taxon>
        <taxon>Symbiodiniaceae</taxon>
        <taxon>Symbiodinium</taxon>
    </lineage>
</organism>
<gene>
    <name evidence="2" type="ORF">SNAT2548_LOCUS28703</name>
</gene>
<feature type="region of interest" description="Disordered" evidence="1">
    <location>
        <begin position="156"/>
        <end position="177"/>
    </location>
</feature>
<evidence type="ECO:0000313" key="2">
    <source>
        <dbReference type="EMBL" id="CAE7512717.1"/>
    </source>
</evidence>
<name>A0A812T7K8_9DINO</name>
<evidence type="ECO:0000313" key="3">
    <source>
        <dbReference type="Proteomes" id="UP000604046"/>
    </source>
</evidence>